<organism evidence="3 4">
    <name type="scientific">Flectobacillus longus</name>
    <dbReference type="NCBI Taxonomy" id="2984207"/>
    <lineage>
        <taxon>Bacteria</taxon>
        <taxon>Pseudomonadati</taxon>
        <taxon>Bacteroidota</taxon>
        <taxon>Cytophagia</taxon>
        <taxon>Cytophagales</taxon>
        <taxon>Flectobacillaceae</taxon>
        <taxon>Flectobacillus</taxon>
    </lineage>
</organism>
<evidence type="ECO:0000313" key="3">
    <source>
        <dbReference type="EMBL" id="MDI9866969.1"/>
    </source>
</evidence>
<sequence length="577" mass="66010">MKYLLIFFCLVGTSTLAQRTRQTEATHQHSNHEVHDGETHDNHSHLEHILDYRKETAYVPNLPPAQLLQGIGKVDFKITTKSSKTQEFFNQGIALLHCFWDFEAYRAFKEAIKFDTTAIMPYYGLYSAIGAIEGDEFKADQKLAIQKLKKLKDKATEREKSYADAILARDSEADGGKAEYQNRLERIIDKYPEDLDAKLFLALSKMGGYDSKMVPREGQLYAEYLLKDILRTHPENAAAHHYWIHLKENCCPEQALESSKKLPLLAPNSGHMVHMPGHVYYKLGEYKLANESFVSAVKVDSIYMKNFKMPEVDTWNYIHNINYLLSNCAEDGRYSTALYYAEKLQKMPATKERKRKYEGRFFYQGVIAPAKMELCFGFYKKAADKLANIKIDDDSLFTPKAIAYKDALRLFALGMDATQNHKVEEAKQYADALDALLWRSSNQVKPNEVVSTKRLADLNVASLELQGSIKSLEGKYDEAISLLKKAHQKEEDLGYSEPPTYARPVLISLAETYLKAKDYTKAIETYQALLKRHPNTANGYYGLYKVYKQKGDKTNEQLYAQKLAEVIKFGDKSLFPL</sequence>
<evidence type="ECO:0000256" key="2">
    <source>
        <dbReference type="SAM" id="MobiDB-lite"/>
    </source>
</evidence>
<dbReference type="RefSeq" id="WP_283371686.1">
    <property type="nucleotide sequence ID" value="NZ_JASHID010000022.1"/>
</dbReference>
<name>A0ABT6YTQ3_9BACT</name>
<reference evidence="3 4" key="1">
    <citation type="submission" date="2023-05" db="EMBL/GenBank/DDBJ databases">
        <title>Novel species of genus Flectobacillus isolated from stream in China.</title>
        <authorList>
            <person name="Lu H."/>
        </authorList>
    </citation>
    <scope>NUCLEOTIDE SEQUENCE [LARGE SCALE GENOMIC DNA]</scope>
    <source>
        <strain evidence="3 4">DC10W</strain>
    </source>
</reference>
<dbReference type="Proteomes" id="UP001236569">
    <property type="component" value="Unassembled WGS sequence"/>
</dbReference>
<gene>
    <name evidence="3" type="ORF">QM480_21700</name>
</gene>
<accession>A0ABT6YTQ3</accession>
<feature type="region of interest" description="Disordered" evidence="2">
    <location>
        <begin position="21"/>
        <end position="41"/>
    </location>
</feature>
<dbReference type="EMBL" id="JASHID010000022">
    <property type="protein sequence ID" value="MDI9866969.1"/>
    <property type="molecule type" value="Genomic_DNA"/>
</dbReference>
<dbReference type="InterPro" id="IPR019734">
    <property type="entry name" value="TPR_rpt"/>
</dbReference>
<dbReference type="Gene3D" id="1.25.40.10">
    <property type="entry name" value="Tetratricopeptide repeat domain"/>
    <property type="match status" value="2"/>
</dbReference>
<keyword evidence="4" id="KW-1185">Reference proteome</keyword>
<dbReference type="SUPFAM" id="SSF48452">
    <property type="entry name" value="TPR-like"/>
    <property type="match status" value="2"/>
</dbReference>
<dbReference type="PROSITE" id="PS50005">
    <property type="entry name" value="TPR"/>
    <property type="match status" value="1"/>
</dbReference>
<dbReference type="PANTHER" id="PTHR45588">
    <property type="entry name" value="TPR DOMAIN-CONTAINING PROTEIN"/>
    <property type="match status" value="1"/>
</dbReference>
<evidence type="ECO:0000256" key="1">
    <source>
        <dbReference type="PROSITE-ProRule" id="PRU00339"/>
    </source>
</evidence>
<evidence type="ECO:0000313" key="4">
    <source>
        <dbReference type="Proteomes" id="UP001236569"/>
    </source>
</evidence>
<protein>
    <submittedName>
        <fullName evidence="3">Tetratricopeptide repeat protein</fullName>
    </submittedName>
</protein>
<dbReference type="SMART" id="SM00028">
    <property type="entry name" value="TPR"/>
    <property type="match status" value="2"/>
</dbReference>
<proteinExistence type="predicted"/>
<feature type="repeat" description="TPR" evidence="1">
    <location>
        <begin position="503"/>
        <end position="536"/>
    </location>
</feature>
<dbReference type="InterPro" id="IPR011990">
    <property type="entry name" value="TPR-like_helical_dom_sf"/>
</dbReference>
<keyword evidence="1" id="KW-0802">TPR repeat</keyword>
<dbReference type="Pfam" id="PF14559">
    <property type="entry name" value="TPR_19"/>
    <property type="match status" value="1"/>
</dbReference>
<dbReference type="PANTHER" id="PTHR45588:SF1">
    <property type="entry name" value="WW DOMAIN-CONTAINING PROTEIN"/>
    <property type="match status" value="1"/>
</dbReference>
<comment type="caution">
    <text evidence="3">The sequence shown here is derived from an EMBL/GenBank/DDBJ whole genome shotgun (WGS) entry which is preliminary data.</text>
</comment>